<gene>
    <name evidence="2" type="ORF">NE237_010373</name>
</gene>
<feature type="region of interest" description="Disordered" evidence="1">
    <location>
        <begin position="144"/>
        <end position="163"/>
    </location>
</feature>
<keyword evidence="3" id="KW-1185">Reference proteome</keyword>
<dbReference type="EMBL" id="JAMYWD010000002">
    <property type="protein sequence ID" value="KAJ4979593.1"/>
    <property type="molecule type" value="Genomic_DNA"/>
</dbReference>
<evidence type="ECO:0000256" key="1">
    <source>
        <dbReference type="SAM" id="MobiDB-lite"/>
    </source>
</evidence>
<dbReference type="Proteomes" id="UP001141806">
    <property type="component" value="Unassembled WGS sequence"/>
</dbReference>
<protein>
    <submittedName>
        <fullName evidence="2">Uncharacterized protein</fullName>
    </submittedName>
</protein>
<sequence>MALASGIMPSDGDGGGKGYGRGVGDGSKLALGALLEEELDGPAVCGCAVRGEICKPEREGHITWFDARGGLGTVSPSQDVVLPAVTGEPVSHDDGRAAAGGVLHQAKPMGRVGVDLGKFFGFPSMEAQAPIVGNRKDTEIFETRKGGDHQQGPRNGIGVQSNSKPEVGVRSFVQVTGGLPNLHDLPDPVVARGVTRVVLPQEEPVINVTQNQRDNDGVQQNHVGKWADAVDGNESKEGEETDNEEGEIRDINDAARIDVAGLDVSPVVAEILARTVTSSLGGSTLLDPHGHVEVAFDDVAMVDAMLEQEGGNFTKVVKKPLGPPPGCGNKKLAQMTEEEILLAHLVTLWKNSLQ</sequence>
<evidence type="ECO:0000313" key="3">
    <source>
        <dbReference type="Proteomes" id="UP001141806"/>
    </source>
</evidence>
<comment type="caution">
    <text evidence="2">The sequence shown here is derived from an EMBL/GenBank/DDBJ whole genome shotgun (WGS) entry which is preliminary data.</text>
</comment>
<dbReference type="AlphaFoldDB" id="A0A9Q0KZF7"/>
<organism evidence="2 3">
    <name type="scientific">Protea cynaroides</name>
    <dbReference type="NCBI Taxonomy" id="273540"/>
    <lineage>
        <taxon>Eukaryota</taxon>
        <taxon>Viridiplantae</taxon>
        <taxon>Streptophyta</taxon>
        <taxon>Embryophyta</taxon>
        <taxon>Tracheophyta</taxon>
        <taxon>Spermatophyta</taxon>
        <taxon>Magnoliopsida</taxon>
        <taxon>Proteales</taxon>
        <taxon>Proteaceae</taxon>
        <taxon>Protea</taxon>
    </lineage>
</organism>
<accession>A0A9Q0KZF7</accession>
<name>A0A9Q0KZF7_9MAGN</name>
<proteinExistence type="predicted"/>
<evidence type="ECO:0000313" key="2">
    <source>
        <dbReference type="EMBL" id="KAJ4979593.1"/>
    </source>
</evidence>
<reference evidence="2" key="1">
    <citation type="journal article" date="2023" name="Plant J.">
        <title>The genome of the king protea, Protea cynaroides.</title>
        <authorList>
            <person name="Chang J."/>
            <person name="Duong T.A."/>
            <person name="Schoeman C."/>
            <person name="Ma X."/>
            <person name="Roodt D."/>
            <person name="Barker N."/>
            <person name="Li Z."/>
            <person name="Van de Peer Y."/>
            <person name="Mizrachi E."/>
        </authorList>
    </citation>
    <scope>NUCLEOTIDE SEQUENCE</scope>
    <source>
        <tissue evidence="2">Young leaves</tissue>
    </source>
</reference>